<reference evidence="3" key="2">
    <citation type="submission" date="2021-04" db="EMBL/GenBank/DDBJ databases">
        <authorList>
            <person name="Podell S."/>
        </authorList>
    </citation>
    <scope>NUCLEOTIDE SEQUENCE</scope>
    <source>
        <strain evidence="3">Hildebrandi</strain>
    </source>
</reference>
<reference evidence="3" key="1">
    <citation type="journal article" date="2021" name="Sci. Rep.">
        <title>Diploid genomic architecture of Nitzschia inconspicua, an elite biomass production diatom.</title>
        <authorList>
            <person name="Oliver A."/>
            <person name="Podell S."/>
            <person name="Pinowska A."/>
            <person name="Traller J.C."/>
            <person name="Smith S.R."/>
            <person name="McClure R."/>
            <person name="Beliaev A."/>
            <person name="Bohutskyi P."/>
            <person name="Hill E.A."/>
            <person name="Rabines A."/>
            <person name="Zheng H."/>
            <person name="Allen L.Z."/>
            <person name="Kuo A."/>
            <person name="Grigoriev I.V."/>
            <person name="Allen A.E."/>
            <person name="Hazlebeck D."/>
            <person name="Allen E.E."/>
        </authorList>
    </citation>
    <scope>NUCLEOTIDE SEQUENCE</scope>
    <source>
        <strain evidence="3">Hildebrandi</strain>
    </source>
</reference>
<keyword evidence="2" id="KW-0732">Signal</keyword>
<keyword evidence="1" id="KW-1133">Transmembrane helix</keyword>
<proteinExistence type="predicted"/>
<feature type="chain" id="PRO_5039903017" evidence="2">
    <location>
        <begin position="17"/>
        <end position="276"/>
    </location>
</feature>
<evidence type="ECO:0000256" key="2">
    <source>
        <dbReference type="SAM" id="SignalP"/>
    </source>
</evidence>
<feature type="transmembrane region" description="Helical" evidence="1">
    <location>
        <begin position="91"/>
        <end position="113"/>
    </location>
</feature>
<evidence type="ECO:0000256" key="1">
    <source>
        <dbReference type="SAM" id="Phobius"/>
    </source>
</evidence>
<evidence type="ECO:0000313" key="4">
    <source>
        <dbReference type="Proteomes" id="UP000693970"/>
    </source>
</evidence>
<keyword evidence="1" id="KW-0812">Transmembrane</keyword>
<name>A0A9K3M0X7_9STRA</name>
<accession>A0A9K3M0X7</accession>
<keyword evidence="1" id="KW-0472">Membrane</keyword>
<keyword evidence="4" id="KW-1185">Reference proteome</keyword>
<dbReference type="EMBL" id="JAGRRH010000003">
    <property type="protein sequence ID" value="KAG7371974.1"/>
    <property type="molecule type" value="Genomic_DNA"/>
</dbReference>
<comment type="caution">
    <text evidence="3">The sequence shown here is derived from an EMBL/GenBank/DDBJ whole genome shotgun (WGS) entry which is preliminary data.</text>
</comment>
<dbReference type="AlphaFoldDB" id="A0A9K3M0X7"/>
<evidence type="ECO:0000313" key="3">
    <source>
        <dbReference type="EMBL" id="KAG7371974.1"/>
    </source>
</evidence>
<dbReference type="OrthoDB" id="192262at2759"/>
<feature type="signal peptide" evidence="2">
    <location>
        <begin position="1"/>
        <end position="16"/>
    </location>
</feature>
<protein>
    <submittedName>
        <fullName evidence="3">Uncharacterized protein</fullName>
    </submittedName>
</protein>
<dbReference type="Proteomes" id="UP000693970">
    <property type="component" value="Unassembled WGS sequence"/>
</dbReference>
<organism evidence="3 4">
    <name type="scientific">Nitzschia inconspicua</name>
    <dbReference type="NCBI Taxonomy" id="303405"/>
    <lineage>
        <taxon>Eukaryota</taxon>
        <taxon>Sar</taxon>
        <taxon>Stramenopiles</taxon>
        <taxon>Ochrophyta</taxon>
        <taxon>Bacillariophyta</taxon>
        <taxon>Bacillariophyceae</taxon>
        <taxon>Bacillariophycidae</taxon>
        <taxon>Bacillariales</taxon>
        <taxon>Bacillariaceae</taxon>
        <taxon>Nitzschia</taxon>
    </lineage>
</organism>
<gene>
    <name evidence="3" type="ORF">IV203_018116</name>
</gene>
<sequence>MLFPSVLLVVLPVVQSFTTTTTITAPTTAFRHKLAPNNYPSRIRLTRSHHMLLPPDLGSNILLSVDVFDGSSIVDPVVVSGSFWSSLQRQVLSVILGQLLAAIVFTVVASFFASQLSGLRDFVVSKFLSDTSSSSTSTKEFIRADSPEYQRTVARRPPDFGKLLICIAIDLAGSSSELVPILGEFVDILTAPLAATLLQNQFGGSKAVFFFEFAEEILPFTDIIPFATLCWVIDTYFPESAVAGVFQLGRFRVDEQLSREAIDVDADTLDEKRPGR</sequence>